<name>D3F395_CONWI</name>
<protein>
    <submittedName>
        <fullName evidence="3">Short-chain dehydrogenase/reductase SDR</fullName>
    </submittedName>
</protein>
<reference evidence="4" key="2">
    <citation type="submission" date="2010-01" db="EMBL/GenBank/DDBJ databases">
        <title>The complete genome of Conexibacter woesei DSM 14684.</title>
        <authorList>
            <consortium name="US DOE Joint Genome Institute (JGI-PGF)"/>
            <person name="Lucas S."/>
            <person name="Copeland A."/>
            <person name="Lapidus A."/>
            <person name="Glavina del Rio T."/>
            <person name="Dalin E."/>
            <person name="Tice H."/>
            <person name="Bruce D."/>
            <person name="Goodwin L."/>
            <person name="Pitluck S."/>
            <person name="Kyrpides N."/>
            <person name="Mavromatis K."/>
            <person name="Ivanova N."/>
            <person name="Mikhailova N."/>
            <person name="Chertkov O."/>
            <person name="Brettin T."/>
            <person name="Detter J.C."/>
            <person name="Han C."/>
            <person name="Larimer F."/>
            <person name="Land M."/>
            <person name="Hauser L."/>
            <person name="Markowitz V."/>
            <person name="Cheng J.-F."/>
            <person name="Hugenholtz P."/>
            <person name="Woyke T."/>
            <person name="Wu D."/>
            <person name="Pukall R."/>
            <person name="Steenblock K."/>
            <person name="Schneider S."/>
            <person name="Klenk H.-P."/>
            <person name="Eisen J.A."/>
        </authorList>
    </citation>
    <scope>NUCLEOTIDE SEQUENCE [LARGE SCALE GENOMIC DNA]</scope>
    <source>
        <strain evidence="4">DSM 14684 / CIP 108061 / JCM 11494 / NBRC 100937 / ID131577</strain>
    </source>
</reference>
<reference evidence="3 4" key="1">
    <citation type="journal article" date="2010" name="Stand. Genomic Sci.">
        <title>Complete genome sequence of Conexibacter woesei type strain (ID131577).</title>
        <authorList>
            <person name="Pukall R."/>
            <person name="Lapidus A."/>
            <person name="Glavina Del Rio T."/>
            <person name="Copeland A."/>
            <person name="Tice H."/>
            <person name="Cheng J.-F."/>
            <person name="Lucas S."/>
            <person name="Chen F."/>
            <person name="Nolan M."/>
            <person name="Bruce D."/>
            <person name="Goodwin L."/>
            <person name="Pitluck S."/>
            <person name="Mavromatis K."/>
            <person name="Ivanova N."/>
            <person name="Ovchinnikova G."/>
            <person name="Pati A."/>
            <person name="Chen A."/>
            <person name="Palaniappan K."/>
            <person name="Land M."/>
            <person name="Hauser L."/>
            <person name="Chang Y.-J."/>
            <person name="Jeffries C.D."/>
            <person name="Chain P."/>
            <person name="Meincke L."/>
            <person name="Sims D."/>
            <person name="Brettin T."/>
            <person name="Detter J.C."/>
            <person name="Rohde M."/>
            <person name="Goeker M."/>
            <person name="Bristow J."/>
            <person name="Eisen J.A."/>
            <person name="Markowitz V."/>
            <person name="Kyrpides N.C."/>
            <person name="Klenk H.-P."/>
            <person name="Hugenholtz P."/>
        </authorList>
    </citation>
    <scope>NUCLEOTIDE SEQUENCE [LARGE SCALE GENOMIC DNA]</scope>
    <source>
        <strain evidence="4">DSM 14684 / CIP 108061 / JCM 11494 / NBRC 100937 / ID131577</strain>
    </source>
</reference>
<dbReference type="Proteomes" id="UP000008229">
    <property type="component" value="Chromosome"/>
</dbReference>
<evidence type="ECO:0000256" key="2">
    <source>
        <dbReference type="ARBA" id="ARBA00023002"/>
    </source>
</evidence>
<dbReference type="PANTHER" id="PTHR24321:SF14">
    <property type="entry name" value="SHORT-CHAIN TYPE DEHYDROGENASE_REDUCTASE BLR2146-RELATED"/>
    <property type="match status" value="1"/>
</dbReference>
<evidence type="ECO:0000313" key="4">
    <source>
        <dbReference type="Proteomes" id="UP000008229"/>
    </source>
</evidence>
<proteinExistence type="inferred from homology"/>
<dbReference type="eggNOG" id="COG1028">
    <property type="taxonomic scope" value="Bacteria"/>
</dbReference>
<dbReference type="Gene3D" id="3.40.50.720">
    <property type="entry name" value="NAD(P)-binding Rossmann-like Domain"/>
    <property type="match status" value="1"/>
</dbReference>
<keyword evidence="2" id="KW-0560">Oxidoreductase</keyword>
<dbReference type="Pfam" id="PF13561">
    <property type="entry name" value="adh_short_C2"/>
    <property type="match status" value="1"/>
</dbReference>
<accession>D3F395</accession>
<dbReference type="PROSITE" id="PS00061">
    <property type="entry name" value="ADH_SHORT"/>
    <property type="match status" value="1"/>
</dbReference>
<evidence type="ECO:0000256" key="1">
    <source>
        <dbReference type="ARBA" id="ARBA00006484"/>
    </source>
</evidence>
<dbReference type="STRING" id="469383.Cwoe_1949"/>
<dbReference type="KEGG" id="cwo:Cwoe_1949"/>
<dbReference type="GO" id="GO:0016491">
    <property type="term" value="F:oxidoreductase activity"/>
    <property type="evidence" value="ECO:0007669"/>
    <property type="project" value="UniProtKB-KW"/>
</dbReference>
<dbReference type="PANTHER" id="PTHR24321">
    <property type="entry name" value="DEHYDROGENASES, SHORT CHAIN"/>
    <property type="match status" value="1"/>
</dbReference>
<organism evidence="3 4">
    <name type="scientific">Conexibacter woesei (strain DSM 14684 / CCUG 47730 / CIP 108061 / JCM 11494 / NBRC 100937 / ID131577)</name>
    <dbReference type="NCBI Taxonomy" id="469383"/>
    <lineage>
        <taxon>Bacteria</taxon>
        <taxon>Bacillati</taxon>
        <taxon>Actinomycetota</taxon>
        <taxon>Thermoleophilia</taxon>
        <taxon>Solirubrobacterales</taxon>
        <taxon>Conexibacteraceae</taxon>
        <taxon>Conexibacter</taxon>
    </lineage>
</organism>
<dbReference type="CDD" id="cd05233">
    <property type="entry name" value="SDR_c"/>
    <property type="match status" value="1"/>
</dbReference>
<dbReference type="PROSITE" id="PS51257">
    <property type="entry name" value="PROKAR_LIPOPROTEIN"/>
    <property type="match status" value="1"/>
</dbReference>
<dbReference type="InterPro" id="IPR020904">
    <property type="entry name" value="Sc_DH/Rdtase_CS"/>
</dbReference>
<comment type="similarity">
    <text evidence="1">Belongs to the short-chain dehydrogenases/reductases (SDR) family.</text>
</comment>
<dbReference type="AlphaFoldDB" id="D3F395"/>
<evidence type="ECO:0000313" key="3">
    <source>
        <dbReference type="EMBL" id="ADB50375.1"/>
    </source>
</evidence>
<dbReference type="FunFam" id="3.40.50.720:FF:000084">
    <property type="entry name" value="Short-chain dehydrogenase reductase"/>
    <property type="match status" value="1"/>
</dbReference>
<dbReference type="RefSeq" id="WP_012933426.1">
    <property type="nucleotide sequence ID" value="NC_013739.1"/>
</dbReference>
<sequence length="262" mass="26800">MTAEGGKLAVVTGAGSGVGAACVRSLVRQGTRVIAVDLAWSEGEPAGEVVRLTADVTSESTWRRVIEVAAEHGGGPDQLLLCAGRLEVGSVLALEPEALRAVFEVNVFAAATALKACLPAMVERGGGAVVAVASTDALFAEQGLAAYCASKGALLQLIRCVAVDHGRQGIRANCVCPGAIDTPFFRRHVDAAADPQAFLAEKTERHPSGRLLAPEDVAEVATFLLEERAIGVNGAALLIDGGLTATFDYQATAVAAGGSELP</sequence>
<dbReference type="OrthoDB" id="7064009at2"/>
<dbReference type="HOGENOM" id="CLU_010194_1_0_11"/>
<keyword evidence="4" id="KW-1185">Reference proteome</keyword>
<dbReference type="InterPro" id="IPR036291">
    <property type="entry name" value="NAD(P)-bd_dom_sf"/>
</dbReference>
<gene>
    <name evidence="3" type="ordered locus">Cwoe_1949</name>
</gene>
<dbReference type="EMBL" id="CP001854">
    <property type="protein sequence ID" value="ADB50375.1"/>
    <property type="molecule type" value="Genomic_DNA"/>
</dbReference>
<dbReference type="SUPFAM" id="SSF51735">
    <property type="entry name" value="NAD(P)-binding Rossmann-fold domains"/>
    <property type="match status" value="1"/>
</dbReference>
<dbReference type="InterPro" id="IPR002347">
    <property type="entry name" value="SDR_fam"/>
</dbReference>
<dbReference type="PRINTS" id="PR00081">
    <property type="entry name" value="GDHRDH"/>
</dbReference>